<dbReference type="PANTHER" id="PTHR31845">
    <property type="entry name" value="FINGER DOMAIN PROTEIN, PUTATIVE-RELATED"/>
    <property type="match status" value="1"/>
</dbReference>
<evidence type="ECO:0000313" key="7">
    <source>
        <dbReference type="Proteomes" id="UP001345827"/>
    </source>
</evidence>
<dbReference type="Proteomes" id="UP001345827">
    <property type="component" value="Unassembled WGS sequence"/>
</dbReference>
<evidence type="ECO:0000313" key="6">
    <source>
        <dbReference type="EMBL" id="KAK5543867.1"/>
    </source>
</evidence>
<evidence type="ECO:0000256" key="3">
    <source>
        <dbReference type="ARBA" id="ARBA00023125"/>
    </source>
</evidence>
<keyword evidence="3" id="KW-0238">DNA-binding</keyword>
<protein>
    <recommendedName>
        <fullName evidence="8">Transcription factor domain-containing protein</fullName>
    </recommendedName>
</protein>
<dbReference type="GO" id="GO:0005634">
    <property type="term" value="C:nucleus"/>
    <property type="evidence" value="ECO:0007669"/>
    <property type="project" value="UniProtKB-SubCell"/>
</dbReference>
<dbReference type="AlphaFoldDB" id="A0AAV9QKY6"/>
<accession>A0AAV9QKY6</accession>
<dbReference type="GO" id="GO:0000981">
    <property type="term" value="F:DNA-binding transcription factor activity, RNA polymerase II-specific"/>
    <property type="evidence" value="ECO:0007669"/>
    <property type="project" value="TreeGrafter"/>
</dbReference>
<name>A0AAV9QKY6_9PEZI</name>
<gene>
    <name evidence="6" type="ORF">LTR25_001482</name>
</gene>
<dbReference type="EMBL" id="JAXLQG010000002">
    <property type="protein sequence ID" value="KAK5543867.1"/>
    <property type="molecule type" value="Genomic_DNA"/>
</dbReference>
<keyword evidence="2" id="KW-0805">Transcription regulation</keyword>
<evidence type="ECO:0000256" key="5">
    <source>
        <dbReference type="ARBA" id="ARBA00023242"/>
    </source>
</evidence>
<dbReference type="GO" id="GO:0000976">
    <property type="term" value="F:transcription cis-regulatory region binding"/>
    <property type="evidence" value="ECO:0007669"/>
    <property type="project" value="TreeGrafter"/>
</dbReference>
<keyword evidence="7" id="KW-1185">Reference proteome</keyword>
<dbReference type="PANTHER" id="PTHR31845:SF10">
    <property type="entry name" value="ZN(II)2CYS6 TRANSCRIPTION FACTOR (EUROFUNG)"/>
    <property type="match status" value="1"/>
</dbReference>
<reference evidence="6 7" key="1">
    <citation type="submission" date="2023-06" db="EMBL/GenBank/DDBJ databases">
        <title>Black Yeasts Isolated from many extreme environments.</title>
        <authorList>
            <person name="Coleine C."/>
            <person name="Stajich J.E."/>
            <person name="Selbmann L."/>
        </authorList>
    </citation>
    <scope>NUCLEOTIDE SEQUENCE [LARGE SCALE GENOMIC DNA]</scope>
    <source>
        <strain evidence="6 7">CCFEE 5887</strain>
    </source>
</reference>
<keyword evidence="4" id="KW-0804">Transcription</keyword>
<evidence type="ECO:0000256" key="2">
    <source>
        <dbReference type="ARBA" id="ARBA00023015"/>
    </source>
</evidence>
<evidence type="ECO:0000256" key="1">
    <source>
        <dbReference type="ARBA" id="ARBA00004123"/>
    </source>
</evidence>
<comment type="caution">
    <text evidence="6">The sequence shown here is derived from an EMBL/GenBank/DDBJ whole genome shotgun (WGS) entry which is preliminary data.</text>
</comment>
<dbReference type="CDD" id="cd12148">
    <property type="entry name" value="fungal_TF_MHR"/>
    <property type="match status" value="1"/>
</dbReference>
<organism evidence="6 7">
    <name type="scientific">Vermiconidia calcicola</name>
    <dbReference type="NCBI Taxonomy" id="1690605"/>
    <lineage>
        <taxon>Eukaryota</taxon>
        <taxon>Fungi</taxon>
        <taxon>Dikarya</taxon>
        <taxon>Ascomycota</taxon>
        <taxon>Pezizomycotina</taxon>
        <taxon>Dothideomycetes</taxon>
        <taxon>Dothideomycetidae</taxon>
        <taxon>Mycosphaerellales</taxon>
        <taxon>Extremaceae</taxon>
        <taxon>Vermiconidia</taxon>
    </lineage>
</organism>
<comment type="subcellular location">
    <subcellularLocation>
        <location evidence="1">Nucleus</location>
    </subcellularLocation>
</comment>
<evidence type="ECO:0008006" key="8">
    <source>
        <dbReference type="Google" id="ProtNLM"/>
    </source>
</evidence>
<dbReference type="InterPro" id="IPR051089">
    <property type="entry name" value="prtT"/>
</dbReference>
<sequence>MQTRRVAQLEERINNLTSLLTSNTSPRESPNSPSSIPCAQSLLTPSISITRDAGPLAQPSTTLEVGNNASLALQRARPAASDGATANADIKTFFRTELAPVVEEKLFSDFRTSFNQYFPYVIIPPQATTAYIRDSNPFLFRTCIAVASHADPLVQRQIAEELLRYIGERMLLKAEKSLDILQGILVFISWYQYYNLLNPQLMNLLHLASAMAIDLGLNRPSHVGPWPPTGIVIDTNQLIHGKPVRQGIQTSDERRALLGLYFFTANLSASFKSLDFMQWTQHLDDCCTSLTVAAEYPSDVEAVQAVQLTRMLDRYSPYTGAISPKHVPIKTFVRCFQEDLQRIKQGLPASLAENKLFNMQLLSAELAIFEIVATSEQGAPLERAQALHMSLGTIDSLIDLFSKLPASTLPHLTFLTWVHILHCCILSAKLSFLVVDGWDLQYVRTCWINFPTIISRIVGTLEAAVRQSMGESQTPNAVSARYTVYAEKMRLCAKRYDNKIRAETESRETTSEAGPALPSFDPTFEGFFEGVDDGFWTDFNTDWATAGIQF</sequence>
<evidence type="ECO:0000256" key="4">
    <source>
        <dbReference type="ARBA" id="ARBA00023163"/>
    </source>
</evidence>
<keyword evidence="5" id="KW-0539">Nucleus</keyword>
<proteinExistence type="predicted"/>